<dbReference type="Proteomes" id="UP000034448">
    <property type="component" value="Unassembled WGS sequence"/>
</dbReference>
<dbReference type="EMBL" id="LBSJ01000012">
    <property type="protein sequence ID" value="KKQ15672.1"/>
    <property type="molecule type" value="Genomic_DNA"/>
</dbReference>
<reference evidence="1 2" key="1">
    <citation type="journal article" date="2015" name="Nature">
        <title>rRNA introns, odd ribosomes, and small enigmatic genomes across a large radiation of phyla.</title>
        <authorList>
            <person name="Brown C.T."/>
            <person name="Hug L.A."/>
            <person name="Thomas B.C."/>
            <person name="Sharon I."/>
            <person name="Castelle C.J."/>
            <person name="Singh A."/>
            <person name="Wilkins M.J."/>
            <person name="Williams K.H."/>
            <person name="Banfield J.F."/>
        </authorList>
    </citation>
    <scope>NUCLEOTIDE SEQUENCE [LARGE SCALE GENOMIC DNA]</scope>
</reference>
<organism evidence="1 2">
    <name type="scientific">Candidatus Daviesbacteria bacterium GW2011_GWA1_36_8</name>
    <dbReference type="NCBI Taxonomy" id="1618417"/>
    <lineage>
        <taxon>Bacteria</taxon>
        <taxon>Candidatus Daviesiibacteriota</taxon>
    </lineage>
</organism>
<gene>
    <name evidence="1" type="ORF">US28_C0012G0009</name>
</gene>
<accession>A0A0G0FCJ3</accession>
<sequence length="92" mass="10258">MSIDRKELGSNGFMINPIERGQTFIARGAGGIDRTLTVLGIMGTDVLMKEHDTKEVVTEDLLNISRRGHIDNRPIVEVFPPVNERLIDINAE</sequence>
<evidence type="ECO:0000313" key="2">
    <source>
        <dbReference type="Proteomes" id="UP000034448"/>
    </source>
</evidence>
<proteinExistence type="predicted"/>
<name>A0A0G0FCJ3_9BACT</name>
<comment type="caution">
    <text evidence="1">The sequence shown here is derived from an EMBL/GenBank/DDBJ whole genome shotgun (WGS) entry which is preliminary data.</text>
</comment>
<evidence type="ECO:0000313" key="1">
    <source>
        <dbReference type="EMBL" id="KKQ15672.1"/>
    </source>
</evidence>
<protein>
    <submittedName>
        <fullName evidence="1">Uncharacterized protein</fullName>
    </submittedName>
</protein>
<dbReference type="AlphaFoldDB" id="A0A0G0FCJ3"/>